<evidence type="ECO:0000256" key="1">
    <source>
        <dbReference type="ARBA" id="ARBA00022857"/>
    </source>
</evidence>
<dbReference type="RefSeq" id="WP_062956305.1">
    <property type="nucleotide sequence ID" value="NZ_JPWB01000001.1"/>
</dbReference>
<evidence type="ECO:0000313" key="8">
    <source>
        <dbReference type="Proteomes" id="UP000253061"/>
    </source>
</evidence>
<dbReference type="SUPFAM" id="SSF52283">
    <property type="entry name" value="Formate/glycerate dehydrogenase catalytic domain-like"/>
    <property type="match status" value="1"/>
</dbReference>
<comment type="caution">
    <text evidence="7">The sequence shown here is derived from an EMBL/GenBank/DDBJ whole genome shotgun (WGS) entry which is preliminary data.</text>
</comment>
<evidence type="ECO:0000259" key="6">
    <source>
        <dbReference type="Pfam" id="PF02826"/>
    </source>
</evidence>
<evidence type="ECO:0000256" key="3">
    <source>
        <dbReference type="ARBA" id="ARBA00023027"/>
    </source>
</evidence>
<dbReference type="FunFam" id="3.40.50.720:FF:000213">
    <property type="entry name" value="Putative 2-hydroxyacid dehydrogenase"/>
    <property type="match status" value="1"/>
</dbReference>
<dbReference type="GO" id="GO:0030267">
    <property type="term" value="F:glyoxylate reductase (NADPH) activity"/>
    <property type="evidence" value="ECO:0007669"/>
    <property type="project" value="TreeGrafter"/>
</dbReference>
<dbReference type="PANTHER" id="PTHR10996:SF178">
    <property type="entry name" value="2-HYDROXYACID DEHYDROGENASE YGL185C-RELATED"/>
    <property type="match status" value="1"/>
</dbReference>
<dbReference type="Pfam" id="PF02826">
    <property type="entry name" value="2-Hacid_dh_C"/>
    <property type="match status" value="1"/>
</dbReference>
<dbReference type="Pfam" id="PF00389">
    <property type="entry name" value="2-Hacid_dh"/>
    <property type="match status" value="1"/>
</dbReference>
<keyword evidence="2 4" id="KW-0560">Oxidoreductase</keyword>
<evidence type="ECO:0000256" key="4">
    <source>
        <dbReference type="RuleBase" id="RU003719"/>
    </source>
</evidence>
<dbReference type="InterPro" id="IPR006140">
    <property type="entry name" value="D-isomer_DH_NAD-bd"/>
</dbReference>
<dbReference type="GO" id="GO:0051287">
    <property type="term" value="F:NAD binding"/>
    <property type="evidence" value="ECO:0007669"/>
    <property type="project" value="InterPro"/>
</dbReference>
<keyword evidence="1" id="KW-0521">NADP</keyword>
<dbReference type="PANTHER" id="PTHR10996">
    <property type="entry name" value="2-HYDROXYACID DEHYDROGENASE-RELATED"/>
    <property type="match status" value="1"/>
</dbReference>
<protein>
    <submittedName>
        <fullName evidence="7">Dihydrofolate reductase</fullName>
    </submittedName>
</protein>
<dbReference type="GO" id="GO:0005829">
    <property type="term" value="C:cytosol"/>
    <property type="evidence" value="ECO:0007669"/>
    <property type="project" value="TreeGrafter"/>
</dbReference>
<proteinExistence type="inferred from homology"/>
<evidence type="ECO:0000259" key="5">
    <source>
        <dbReference type="Pfam" id="PF00389"/>
    </source>
</evidence>
<dbReference type="GO" id="GO:0016618">
    <property type="term" value="F:hydroxypyruvate reductase [NAD(P)H] activity"/>
    <property type="evidence" value="ECO:0007669"/>
    <property type="project" value="TreeGrafter"/>
</dbReference>
<name>A0A367VKW0_9PROT</name>
<dbReference type="InterPro" id="IPR006139">
    <property type="entry name" value="D-isomer_2_OHA_DH_cat_dom"/>
</dbReference>
<dbReference type="AlphaFoldDB" id="A0A367VKW0"/>
<dbReference type="SUPFAM" id="SSF51735">
    <property type="entry name" value="NAD(P)-binding Rossmann-fold domains"/>
    <property type="match status" value="1"/>
</dbReference>
<evidence type="ECO:0000256" key="2">
    <source>
        <dbReference type="ARBA" id="ARBA00023002"/>
    </source>
</evidence>
<organism evidence="7 8">
    <name type="scientific">Thalassospira profundimaris</name>
    <dbReference type="NCBI Taxonomy" id="502049"/>
    <lineage>
        <taxon>Bacteria</taxon>
        <taxon>Pseudomonadati</taxon>
        <taxon>Pseudomonadota</taxon>
        <taxon>Alphaproteobacteria</taxon>
        <taxon>Rhodospirillales</taxon>
        <taxon>Thalassospiraceae</taxon>
        <taxon>Thalassospira</taxon>
    </lineage>
</organism>
<feature type="domain" description="D-isomer specific 2-hydroxyacid dehydrogenase NAD-binding" evidence="6">
    <location>
        <begin position="108"/>
        <end position="280"/>
    </location>
</feature>
<dbReference type="EMBL" id="JPWB01000001">
    <property type="protein sequence ID" value="RCK25629.1"/>
    <property type="molecule type" value="Genomic_DNA"/>
</dbReference>
<dbReference type="Proteomes" id="UP000253061">
    <property type="component" value="Unassembled WGS sequence"/>
</dbReference>
<dbReference type="Gene3D" id="3.40.50.720">
    <property type="entry name" value="NAD(P)-binding Rossmann-like Domain"/>
    <property type="match status" value="2"/>
</dbReference>
<evidence type="ECO:0000313" key="7">
    <source>
        <dbReference type="EMBL" id="RCK25629.1"/>
    </source>
</evidence>
<feature type="domain" description="D-isomer specific 2-hydroxyacid dehydrogenase catalytic" evidence="5">
    <location>
        <begin position="12"/>
        <end position="306"/>
    </location>
</feature>
<dbReference type="InterPro" id="IPR050223">
    <property type="entry name" value="D-isomer_2-hydroxyacid_DH"/>
</dbReference>
<comment type="similarity">
    <text evidence="4">Belongs to the D-isomer specific 2-hydroxyacid dehydrogenase family.</text>
</comment>
<dbReference type="CDD" id="cd12156">
    <property type="entry name" value="HPPR"/>
    <property type="match status" value="1"/>
</dbReference>
<sequence length="312" mass="33959">MIRSVLALLDIRPAYTRLMAERHDFHRYDLLDDKQAFLDEMGAQIRAVVTSARFGVPADLLAQLPNLEVITSFGVGHDVFDLKTLRDRGIRVSTTPDILTDDVADTAIMLMHATMRRLIAGDNWVRSGMWAANGPMALTRTVRGKKLGIVGLGRIGQAIASRAVPSGLEVGYFGRSKKDVDYRFFDQLSALAEWSDILVLACPGGAATNGIVDQLVLDALGKDGVIINIARGSVIDEPALIRALQRRLIAGAGLDVFEGEPNIDPAFSKLDNVVLYPHLASGTVETRDAMAQLVVDNLNAWDERGELITSII</sequence>
<accession>A0A367VKW0</accession>
<keyword evidence="3" id="KW-0520">NAD</keyword>
<dbReference type="InterPro" id="IPR036291">
    <property type="entry name" value="NAD(P)-bd_dom_sf"/>
</dbReference>
<reference evidence="7 8" key="1">
    <citation type="submission" date="2014-07" db="EMBL/GenBank/DDBJ databases">
        <title>Draft genome sequence of Thalassospira profundimaris R8-17.</title>
        <authorList>
            <person name="Lai Q."/>
            <person name="Shao Z."/>
        </authorList>
    </citation>
    <scope>NUCLEOTIDE SEQUENCE [LARGE SCALE GENOMIC DNA]</scope>
    <source>
        <strain evidence="7 8">R8-17</strain>
    </source>
</reference>
<gene>
    <name evidence="7" type="ORF">TH6_03215</name>
</gene>